<dbReference type="Pfam" id="PF09361">
    <property type="entry name" value="Phasin_2"/>
    <property type="match status" value="1"/>
</dbReference>
<proteinExistence type="predicted"/>
<feature type="compositionally biased region" description="Gly residues" evidence="1">
    <location>
        <begin position="189"/>
        <end position="201"/>
    </location>
</feature>
<keyword evidence="4" id="KW-1185">Reference proteome</keyword>
<dbReference type="InterPro" id="IPR010127">
    <property type="entry name" value="Phasin_subfam-1"/>
</dbReference>
<dbReference type="Proteomes" id="UP000534388">
    <property type="component" value="Unassembled WGS sequence"/>
</dbReference>
<dbReference type="EMBL" id="JACEZT010000007">
    <property type="protein sequence ID" value="MBA5637954.1"/>
    <property type="molecule type" value="Genomic_DNA"/>
</dbReference>
<feature type="region of interest" description="Disordered" evidence="1">
    <location>
        <begin position="158"/>
        <end position="227"/>
    </location>
</feature>
<comment type="caution">
    <text evidence="3">The sequence shown here is derived from an EMBL/GenBank/DDBJ whole genome shotgun (WGS) entry which is preliminary data.</text>
</comment>
<evidence type="ECO:0000313" key="4">
    <source>
        <dbReference type="Proteomes" id="UP000534388"/>
    </source>
</evidence>
<name>A0A7W2ESW6_9BURK</name>
<gene>
    <name evidence="3" type="primary">phaP</name>
    <name evidence="3" type="ORF">H3H37_12905</name>
</gene>
<dbReference type="AlphaFoldDB" id="A0A7W2ESW6"/>
<accession>A0A7W2ESW6</accession>
<evidence type="ECO:0000313" key="3">
    <source>
        <dbReference type="EMBL" id="MBA5637954.1"/>
    </source>
</evidence>
<evidence type="ECO:0000259" key="2">
    <source>
        <dbReference type="Pfam" id="PF09361"/>
    </source>
</evidence>
<sequence>MYPFQQTVTPAAKTHLEAQLSYFNDFSKSLFRTMQQYSDLNLQLAQTMLEEGSVAGQQMLTANRPAEVLAAAAAHAQPAAEKLRAYQQHVSRIAADTHVDLAKVAEEHVAETSRTAKALADEVARVATEETEKTMRNQQDAMRKFTDPFERLADQGMRQAARGNEMRGSSTLQSAHGDGMEGRESQAGMQGGGTTGAGMHQGGTSTPGMHQGAPSTTAGKPGARKET</sequence>
<evidence type="ECO:0000256" key="1">
    <source>
        <dbReference type="SAM" id="MobiDB-lite"/>
    </source>
</evidence>
<feature type="domain" description="Phasin" evidence="2">
    <location>
        <begin position="11"/>
        <end position="109"/>
    </location>
</feature>
<dbReference type="InterPro" id="IPR018968">
    <property type="entry name" value="Phasin"/>
</dbReference>
<reference evidence="3 4" key="1">
    <citation type="submission" date="2020-07" db="EMBL/GenBank/DDBJ databases">
        <title>Novel species isolated from subtropical streams in China.</title>
        <authorList>
            <person name="Lu H."/>
        </authorList>
    </citation>
    <scope>NUCLEOTIDE SEQUENCE [LARGE SCALE GENOMIC DNA]</scope>
    <source>
        <strain evidence="3 4">LX20W</strain>
    </source>
</reference>
<dbReference type="NCBIfam" id="TIGR01841">
    <property type="entry name" value="phasin"/>
    <property type="match status" value="1"/>
</dbReference>
<organism evidence="3 4">
    <name type="scientific">Rugamonas brunnea</name>
    <dbReference type="NCBI Taxonomy" id="2758569"/>
    <lineage>
        <taxon>Bacteria</taxon>
        <taxon>Pseudomonadati</taxon>
        <taxon>Pseudomonadota</taxon>
        <taxon>Betaproteobacteria</taxon>
        <taxon>Burkholderiales</taxon>
        <taxon>Oxalobacteraceae</taxon>
        <taxon>Telluria group</taxon>
        <taxon>Rugamonas</taxon>
    </lineage>
</organism>
<dbReference type="RefSeq" id="WP_182163027.1">
    <property type="nucleotide sequence ID" value="NZ_JACEZT010000007.1"/>
</dbReference>
<protein>
    <submittedName>
        <fullName evidence="3">TIGR01841 family phasin</fullName>
    </submittedName>
</protein>